<evidence type="ECO:0000313" key="1">
    <source>
        <dbReference type="EMBL" id="PMP84231.1"/>
    </source>
</evidence>
<name>A0A2J6X9T2_9BACT</name>
<proteinExistence type="predicted"/>
<sequence length="82" mass="9132">MKIELVAPLSVDSPVSKFLSKNGPSPYHICYSADDIYKTVDELKQLKFIQISEIEEALAISNKKVVFMYSKPIGILELVEGA</sequence>
<protein>
    <recommendedName>
        <fullName evidence="3">VOC domain-containing protein</fullName>
    </recommendedName>
</protein>
<evidence type="ECO:0000313" key="2">
    <source>
        <dbReference type="Proteomes" id="UP000236910"/>
    </source>
</evidence>
<dbReference type="Gene3D" id="3.10.180.10">
    <property type="entry name" value="2,3-Dihydroxybiphenyl 1,2-Dioxygenase, domain 1"/>
    <property type="match status" value="1"/>
</dbReference>
<organism evidence="1 2">
    <name type="scientific">Caldisericum exile</name>
    <dbReference type="NCBI Taxonomy" id="693075"/>
    <lineage>
        <taxon>Bacteria</taxon>
        <taxon>Pseudomonadati</taxon>
        <taxon>Caldisericota/Cryosericota group</taxon>
        <taxon>Caldisericota</taxon>
        <taxon>Caldisericia</taxon>
        <taxon>Caldisericales</taxon>
        <taxon>Caldisericaceae</taxon>
        <taxon>Caldisericum</taxon>
    </lineage>
</organism>
<dbReference type="SUPFAM" id="SSF54593">
    <property type="entry name" value="Glyoxalase/Bleomycin resistance protein/Dihydroxybiphenyl dioxygenase"/>
    <property type="match status" value="1"/>
</dbReference>
<comment type="caution">
    <text evidence="1">The sequence shown here is derived from an EMBL/GenBank/DDBJ whole genome shotgun (WGS) entry which is preliminary data.</text>
</comment>
<accession>A0A2J6X9T2</accession>
<dbReference type="AlphaFoldDB" id="A0A2J6X9T2"/>
<reference evidence="1 2" key="1">
    <citation type="submission" date="2018-01" db="EMBL/GenBank/DDBJ databases">
        <title>Metagenomic assembled genomes from two thermal pools in the Uzon Caldera, Kamchatka, Russia.</title>
        <authorList>
            <person name="Wilkins L."/>
            <person name="Ettinger C."/>
        </authorList>
    </citation>
    <scope>NUCLEOTIDE SEQUENCE [LARGE SCALE GENOMIC DNA]</scope>
    <source>
        <strain evidence="1">ARK-10</strain>
    </source>
</reference>
<dbReference type="Proteomes" id="UP000236910">
    <property type="component" value="Unassembled WGS sequence"/>
</dbReference>
<evidence type="ECO:0008006" key="3">
    <source>
        <dbReference type="Google" id="ProtNLM"/>
    </source>
</evidence>
<dbReference type="Pfam" id="PF13669">
    <property type="entry name" value="Glyoxalase_4"/>
    <property type="match status" value="1"/>
</dbReference>
<dbReference type="InterPro" id="IPR029068">
    <property type="entry name" value="Glyas_Bleomycin-R_OHBP_Dase"/>
</dbReference>
<gene>
    <name evidence="1" type="ORF">C0175_00390</name>
</gene>
<dbReference type="EMBL" id="PNIX01000026">
    <property type="protein sequence ID" value="PMP84231.1"/>
    <property type="molecule type" value="Genomic_DNA"/>
</dbReference>